<evidence type="ECO:0000313" key="3">
    <source>
        <dbReference type="Proteomes" id="UP000478208"/>
    </source>
</evidence>
<gene>
    <name evidence="2" type="ORF">GN138_14555</name>
</gene>
<protein>
    <submittedName>
        <fullName evidence="2">Uncharacterized protein</fullName>
    </submittedName>
</protein>
<comment type="caution">
    <text evidence="2">The sequence shown here is derived from an EMBL/GenBank/DDBJ whole genome shotgun (WGS) entry which is preliminary data.</text>
</comment>
<dbReference type="RefSeq" id="WP_157364730.1">
    <property type="nucleotide sequence ID" value="NZ_WOWS01000007.1"/>
</dbReference>
<dbReference type="AlphaFoldDB" id="A0A6L6UBJ8"/>
<organism evidence="2 3">
    <name type="scientific">Winogradskyella endarachnes</name>
    <dbReference type="NCBI Taxonomy" id="2681965"/>
    <lineage>
        <taxon>Bacteria</taxon>
        <taxon>Pseudomonadati</taxon>
        <taxon>Bacteroidota</taxon>
        <taxon>Flavobacteriia</taxon>
        <taxon>Flavobacteriales</taxon>
        <taxon>Flavobacteriaceae</taxon>
        <taxon>Winogradskyella</taxon>
    </lineage>
</organism>
<keyword evidence="1" id="KW-1133">Transmembrane helix</keyword>
<proteinExistence type="predicted"/>
<dbReference type="EMBL" id="WOWS01000007">
    <property type="protein sequence ID" value="MUU79670.1"/>
    <property type="molecule type" value="Genomic_DNA"/>
</dbReference>
<evidence type="ECO:0000313" key="2">
    <source>
        <dbReference type="EMBL" id="MUU79670.1"/>
    </source>
</evidence>
<sequence length="106" mass="12508">MGELIAIAVLFGGGITFIVLRLSIALMFWFSDKPNDKKHVFRNQFPYYMMVLSILIITIIIALDFAYFAMYYFTSVYFIALFIWNFKLKHCKRKYHSVEPSHPNLP</sequence>
<feature type="transmembrane region" description="Helical" evidence="1">
    <location>
        <begin position="45"/>
        <end position="63"/>
    </location>
</feature>
<accession>A0A6L6UBJ8</accession>
<keyword evidence="1" id="KW-0812">Transmembrane</keyword>
<name>A0A6L6UBJ8_9FLAO</name>
<dbReference type="Proteomes" id="UP000478208">
    <property type="component" value="Unassembled WGS sequence"/>
</dbReference>
<keyword evidence="3" id="KW-1185">Reference proteome</keyword>
<feature type="transmembrane region" description="Helical" evidence="1">
    <location>
        <begin position="69"/>
        <end position="86"/>
    </location>
</feature>
<feature type="transmembrane region" description="Helical" evidence="1">
    <location>
        <begin position="6"/>
        <end position="30"/>
    </location>
</feature>
<keyword evidence="1" id="KW-0472">Membrane</keyword>
<reference evidence="2 3" key="1">
    <citation type="submission" date="2019-12" db="EMBL/GenBank/DDBJ databases">
        <authorList>
            <person name="Li J."/>
        </authorList>
    </citation>
    <scope>NUCLEOTIDE SEQUENCE [LARGE SCALE GENOMIC DNA]</scope>
    <source>
        <strain evidence="2 3">HL2-2</strain>
    </source>
</reference>
<evidence type="ECO:0000256" key="1">
    <source>
        <dbReference type="SAM" id="Phobius"/>
    </source>
</evidence>